<name>A0A8S1QPZ2_9CILI</name>
<protein>
    <submittedName>
        <fullName evidence="3">Uncharacterized protein</fullName>
    </submittedName>
</protein>
<reference evidence="3" key="1">
    <citation type="submission" date="2021-01" db="EMBL/GenBank/DDBJ databases">
        <authorList>
            <consortium name="Genoscope - CEA"/>
            <person name="William W."/>
        </authorList>
    </citation>
    <scope>NUCLEOTIDE SEQUENCE</scope>
</reference>
<evidence type="ECO:0000256" key="1">
    <source>
        <dbReference type="SAM" id="Coils"/>
    </source>
</evidence>
<feature type="coiled-coil region" evidence="1">
    <location>
        <begin position="125"/>
        <end position="162"/>
    </location>
</feature>
<comment type="caution">
    <text evidence="3">The sequence shown here is derived from an EMBL/GenBank/DDBJ whole genome shotgun (WGS) entry which is preliminary data.</text>
</comment>
<organism evidence="3 4">
    <name type="scientific">Paramecium sonneborni</name>
    <dbReference type="NCBI Taxonomy" id="65129"/>
    <lineage>
        <taxon>Eukaryota</taxon>
        <taxon>Sar</taxon>
        <taxon>Alveolata</taxon>
        <taxon>Ciliophora</taxon>
        <taxon>Intramacronucleata</taxon>
        <taxon>Oligohymenophorea</taxon>
        <taxon>Peniculida</taxon>
        <taxon>Parameciidae</taxon>
        <taxon>Paramecium</taxon>
    </lineage>
</organism>
<keyword evidence="4" id="KW-1185">Reference proteome</keyword>
<evidence type="ECO:0000256" key="2">
    <source>
        <dbReference type="SAM" id="SignalP"/>
    </source>
</evidence>
<gene>
    <name evidence="3" type="ORF">PSON_ATCC_30995.1.T1150005</name>
</gene>
<keyword evidence="1" id="KW-0175">Coiled coil</keyword>
<accession>A0A8S1QPZ2</accession>
<dbReference type="Proteomes" id="UP000692954">
    <property type="component" value="Unassembled WGS sequence"/>
</dbReference>
<evidence type="ECO:0000313" key="4">
    <source>
        <dbReference type="Proteomes" id="UP000692954"/>
    </source>
</evidence>
<keyword evidence="2" id="KW-0732">Signal</keyword>
<proteinExistence type="predicted"/>
<feature type="signal peptide" evidence="2">
    <location>
        <begin position="1"/>
        <end position="15"/>
    </location>
</feature>
<dbReference type="AlphaFoldDB" id="A0A8S1QPZ2"/>
<evidence type="ECO:0000313" key="3">
    <source>
        <dbReference type="EMBL" id="CAD8117779.1"/>
    </source>
</evidence>
<dbReference type="EMBL" id="CAJJDN010000115">
    <property type="protein sequence ID" value="CAD8117779.1"/>
    <property type="molecule type" value="Genomic_DNA"/>
</dbReference>
<sequence>MKYFFIIWFAYLTLGNSIVGKKASEQFFPQIMDWLKKQDQKVDQALAFNILTEIIQQTDEELLQNTENQEFIKTFQQQVFGQSNIFKILKYCKEKKQFEYDRIENIEKFITDELKHNSNYFKIMIKDKEKMIDQDNKELEKVKKAMKDHSKMQDKLNDLLELLQEIDISLHIGTSDKLYKTLENIESQAVIGLFKQQSEEIQLYLTHVDMLFKSKNFQQDQVFVDIQSSLKQQI</sequence>
<feature type="chain" id="PRO_5035938506" evidence="2">
    <location>
        <begin position="16"/>
        <end position="234"/>
    </location>
</feature>